<name>A0A3B0ZV15_9ZZZZ</name>
<feature type="domain" description="NAD(P)-binding" evidence="1">
    <location>
        <begin position="8"/>
        <end position="221"/>
    </location>
</feature>
<protein>
    <recommendedName>
        <fullName evidence="1">NAD(P)-binding domain-containing protein</fullName>
    </recommendedName>
</protein>
<dbReference type="PANTHER" id="PTHR15020:SF11">
    <property type="entry name" value="OS06G0360300 PROTEIN"/>
    <property type="match status" value="1"/>
</dbReference>
<gene>
    <name evidence="2" type="ORF">MNBD_GAMMA21-2501</name>
</gene>
<evidence type="ECO:0000259" key="1">
    <source>
        <dbReference type="Pfam" id="PF13460"/>
    </source>
</evidence>
<evidence type="ECO:0000313" key="2">
    <source>
        <dbReference type="EMBL" id="VAW97395.1"/>
    </source>
</evidence>
<dbReference type="AlphaFoldDB" id="A0A3B0ZV15"/>
<sequence>MKNILVVGASGATGRLLVQILLQKDIKVVAIVRAAASLTNVVDSHLNLQIVESEISKMSESDLAQYLKECDAVLSCLGHNLTFKGMFGHPRRLVTDVVERITRTIESISPNKDIKLVLMNTTGNSNRDIPEKPPLSQRLVISLLRLLLPPHVDNENAANFLRLHVGQNHKYIEWAAVRPDSLINEENVTPYDIYPSPIRNAIFDSAPTSRINVAEFMSELVINSDLWIKWKGKMPVIYNHV</sequence>
<proteinExistence type="predicted"/>
<dbReference type="EMBL" id="UOFR01000049">
    <property type="protein sequence ID" value="VAW97395.1"/>
    <property type="molecule type" value="Genomic_DNA"/>
</dbReference>
<dbReference type="InterPro" id="IPR016040">
    <property type="entry name" value="NAD(P)-bd_dom"/>
</dbReference>
<dbReference type="Pfam" id="PF13460">
    <property type="entry name" value="NAD_binding_10"/>
    <property type="match status" value="1"/>
</dbReference>
<accession>A0A3B0ZV15</accession>
<dbReference type="SUPFAM" id="SSF51735">
    <property type="entry name" value="NAD(P)-binding Rossmann-fold domains"/>
    <property type="match status" value="1"/>
</dbReference>
<reference evidence="2" key="1">
    <citation type="submission" date="2018-06" db="EMBL/GenBank/DDBJ databases">
        <authorList>
            <person name="Zhirakovskaya E."/>
        </authorList>
    </citation>
    <scope>NUCLEOTIDE SEQUENCE</scope>
</reference>
<organism evidence="2">
    <name type="scientific">hydrothermal vent metagenome</name>
    <dbReference type="NCBI Taxonomy" id="652676"/>
    <lineage>
        <taxon>unclassified sequences</taxon>
        <taxon>metagenomes</taxon>
        <taxon>ecological metagenomes</taxon>
    </lineage>
</organism>
<dbReference type="Gene3D" id="3.40.50.720">
    <property type="entry name" value="NAD(P)-binding Rossmann-like Domain"/>
    <property type="match status" value="1"/>
</dbReference>
<dbReference type="PANTHER" id="PTHR15020">
    <property type="entry name" value="FLAVIN REDUCTASE-RELATED"/>
    <property type="match status" value="1"/>
</dbReference>
<dbReference type="InterPro" id="IPR036291">
    <property type="entry name" value="NAD(P)-bd_dom_sf"/>
</dbReference>